<sequence length="732" mass="83298">MQFVNFTVALFTAFTMQARSAQQELPVLILSADAARDIKSEKSTDALLESSFQYSRRKADEVLKHPVTVPLPEDAGGGYTHEKHKRNYADMYHAALLFSITGDKAYSGFVGEMLLAYARLYPKLPLHPMRKENHPAGKLFWQGLNEAVWLFYSIQAYDLVKHEIRRKDRDRIEKELFRNMVRFISVDSYETFNKIHNHGTWAVAAVGMAGYVLGDKDMVERAVRGSEKDGKTGFLKQLDELFSPDGYYSEGPYYQRYAILPFMVFAEAIAQNQPELGIFEYRDNLLHKAVTTLLQLTNQNNEFYPINDAIKDKTYFSEELIFATNIAYERYKDADLLPVIRQTGRVSLTNAGLITARAVSRTEGETYNRIPMLIKDGSRGDQGGVALLRMPNASGTRLDALFKFASQGMGHGHFDRLGILLYDGDNEVLSDYGAARFLNVEAKDGGRYLKENKSYAKQSIAHNTLVADETSHYQGKVSEGSKNAPELLFSDFREDILIVSARENNAYKDVNMTRTVAMIAMEEAPDYPFLLDIFEADSDTPHQYDLNFRYPGQLMQTSFPYQRDQTLSAMGKNNGYQHLFKMASGKPGKGQATFTWLEGKKFYSITTLTDEDTELFFTQTGAHDPHFNLRTEKSYLIRQSGAKTHVFVSLIEPHGSFDPQLETVQNPDSEVEELRLVFEDEDYLVVSFRFRNRPAYLMALCRGETDEDGLHKLQIGEQTLSWKGAYLLTRKQ</sequence>
<dbReference type="SUPFAM" id="SSF48230">
    <property type="entry name" value="Chondroitin AC/alginate lyase"/>
    <property type="match status" value="1"/>
</dbReference>
<evidence type="ECO:0000256" key="2">
    <source>
        <dbReference type="ARBA" id="ARBA00022729"/>
    </source>
</evidence>
<dbReference type="STRING" id="1150368.SAMN02927921_02064"/>
<gene>
    <name evidence="7" type="ORF">SAMN02927921_02064</name>
</gene>
<name>A0A1K1PV92_9FLAO</name>
<dbReference type="InterPro" id="IPR008929">
    <property type="entry name" value="Chondroitin_lyas"/>
</dbReference>
<keyword evidence="3" id="KW-0574">Periplasm</keyword>
<dbReference type="InterPro" id="IPR008397">
    <property type="entry name" value="Alginate_lyase_dom"/>
</dbReference>
<dbReference type="GO" id="GO:0042597">
    <property type="term" value="C:periplasmic space"/>
    <property type="evidence" value="ECO:0007669"/>
    <property type="project" value="UniProtKB-SubCell"/>
</dbReference>
<protein>
    <submittedName>
        <fullName evidence="7">Alginate lyase</fullName>
    </submittedName>
</protein>
<dbReference type="Gene3D" id="1.50.10.100">
    <property type="entry name" value="Chondroitin AC/alginate lyase"/>
    <property type="match status" value="1"/>
</dbReference>
<evidence type="ECO:0000256" key="1">
    <source>
        <dbReference type="ARBA" id="ARBA00004418"/>
    </source>
</evidence>
<dbReference type="AlphaFoldDB" id="A0A1K1PV92"/>
<keyword evidence="4 7" id="KW-0456">Lyase</keyword>
<dbReference type="PANTHER" id="PTHR39210:SF1">
    <property type="entry name" value="HEPARIN-SULFATE LYASE"/>
    <property type="match status" value="1"/>
</dbReference>
<dbReference type="EMBL" id="FPJE01000010">
    <property type="protein sequence ID" value="SFW51658.1"/>
    <property type="molecule type" value="Genomic_DNA"/>
</dbReference>
<accession>A0A1K1PV92</accession>
<reference evidence="7 8" key="1">
    <citation type="submission" date="2016-11" db="EMBL/GenBank/DDBJ databases">
        <authorList>
            <person name="Jaros S."/>
            <person name="Januszkiewicz K."/>
            <person name="Wedrychowicz H."/>
        </authorList>
    </citation>
    <scope>NUCLEOTIDE SEQUENCE [LARGE SCALE GENOMIC DNA]</scope>
    <source>
        <strain evidence="7 8">CGMCC 1.12145</strain>
    </source>
</reference>
<evidence type="ECO:0000313" key="7">
    <source>
        <dbReference type="EMBL" id="SFW51658.1"/>
    </source>
</evidence>
<dbReference type="Proteomes" id="UP000182248">
    <property type="component" value="Unassembled WGS sequence"/>
</dbReference>
<evidence type="ECO:0000313" key="8">
    <source>
        <dbReference type="Proteomes" id="UP000182248"/>
    </source>
</evidence>
<dbReference type="Pfam" id="PF07940">
    <property type="entry name" value="Hepar_II_III_C"/>
    <property type="match status" value="1"/>
</dbReference>
<feature type="domain" description="Heparinase II/III-like C-terminal" evidence="6">
    <location>
        <begin position="376"/>
        <end position="636"/>
    </location>
</feature>
<evidence type="ECO:0000259" key="6">
    <source>
        <dbReference type="Pfam" id="PF07940"/>
    </source>
</evidence>
<evidence type="ECO:0000256" key="4">
    <source>
        <dbReference type="ARBA" id="ARBA00023239"/>
    </source>
</evidence>
<dbReference type="GO" id="GO:0016829">
    <property type="term" value="F:lyase activity"/>
    <property type="evidence" value="ECO:0007669"/>
    <property type="project" value="UniProtKB-KW"/>
</dbReference>
<evidence type="ECO:0000259" key="5">
    <source>
        <dbReference type="Pfam" id="PF05426"/>
    </source>
</evidence>
<dbReference type="InterPro" id="IPR012480">
    <property type="entry name" value="Hepar_II_III_C"/>
</dbReference>
<feature type="domain" description="Alginate lyase" evidence="5">
    <location>
        <begin position="67"/>
        <end position="300"/>
    </location>
</feature>
<keyword evidence="8" id="KW-1185">Reference proteome</keyword>
<evidence type="ECO:0000256" key="3">
    <source>
        <dbReference type="ARBA" id="ARBA00022764"/>
    </source>
</evidence>
<keyword evidence="2" id="KW-0732">Signal</keyword>
<dbReference type="Gene3D" id="2.70.98.70">
    <property type="match status" value="1"/>
</dbReference>
<proteinExistence type="predicted"/>
<dbReference type="PANTHER" id="PTHR39210">
    <property type="entry name" value="HEPARIN-SULFATE LYASE"/>
    <property type="match status" value="1"/>
</dbReference>
<dbReference type="Pfam" id="PF05426">
    <property type="entry name" value="Alginate_lyase"/>
    <property type="match status" value="1"/>
</dbReference>
<organism evidence="7 8">
    <name type="scientific">Sinomicrobium oceani</name>
    <dbReference type="NCBI Taxonomy" id="1150368"/>
    <lineage>
        <taxon>Bacteria</taxon>
        <taxon>Pseudomonadati</taxon>
        <taxon>Bacteroidota</taxon>
        <taxon>Flavobacteriia</taxon>
        <taxon>Flavobacteriales</taxon>
        <taxon>Flavobacteriaceae</taxon>
        <taxon>Sinomicrobium</taxon>
    </lineage>
</organism>
<comment type="subcellular location">
    <subcellularLocation>
        <location evidence="1">Periplasm</location>
    </subcellularLocation>
</comment>